<dbReference type="PANTHER" id="PTHR40624">
    <property type="entry name" value="BIOSYNTHESIS MONOOXYGENASE, PUTATIVE (AFU_ORTHOLOGUE AFUA_1G12025)-RELATED"/>
    <property type="match status" value="1"/>
</dbReference>
<dbReference type="PANTHER" id="PTHR40624:SF1">
    <property type="entry name" value="BIOSYNTHESIS MONOOXYGENASE, PUTATIVE (AFU_ORTHOLOGUE AFUA_1G12025)-RELATED"/>
    <property type="match status" value="1"/>
</dbReference>
<dbReference type="AlphaFoldDB" id="A0A8E2E1R9"/>
<evidence type="ECO:0000313" key="3">
    <source>
        <dbReference type="Proteomes" id="UP000250266"/>
    </source>
</evidence>
<organism evidence="2 3">
    <name type="scientific">Lepidopterella palustris CBS 459.81</name>
    <dbReference type="NCBI Taxonomy" id="1314670"/>
    <lineage>
        <taxon>Eukaryota</taxon>
        <taxon>Fungi</taxon>
        <taxon>Dikarya</taxon>
        <taxon>Ascomycota</taxon>
        <taxon>Pezizomycotina</taxon>
        <taxon>Dothideomycetes</taxon>
        <taxon>Pleosporomycetidae</taxon>
        <taxon>Mytilinidiales</taxon>
        <taxon>Argynnaceae</taxon>
        <taxon>Lepidopterella</taxon>
    </lineage>
</organism>
<dbReference type="Pfam" id="PF03992">
    <property type="entry name" value="ABM"/>
    <property type="match status" value="2"/>
</dbReference>
<dbReference type="Proteomes" id="UP000250266">
    <property type="component" value="Unassembled WGS sequence"/>
</dbReference>
<dbReference type="EMBL" id="KV745295">
    <property type="protein sequence ID" value="OCK75613.1"/>
    <property type="molecule type" value="Genomic_DNA"/>
</dbReference>
<evidence type="ECO:0000259" key="1">
    <source>
        <dbReference type="Pfam" id="PF03992"/>
    </source>
</evidence>
<dbReference type="InterPro" id="IPR011008">
    <property type="entry name" value="Dimeric_a/b-barrel"/>
</dbReference>
<gene>
    <name evidence="2" type="ORF">K432DRAFT_308112</name>
</gene>
<keyword evidence="3" id="KW-1185">Reference proteome</keyword>
<evidence type="ECO:0000313" key="2">
    <source>
        <dbReference type="EMBL" id="OCK75613.1"/>
    </source>
</evidence>
<dbReference type="InterPro" id="IPR007138">
    <property type="entry name" value="ABM_dom"/>
</dbReference>
<dbReference type="SUPFAM" id="SSF54909">
    <property type="entry name" value="Dimeric alpha+beta barrel"/>
    <property type="match status" value="2"/>
</dbReference>
<dbReference type="Gene3D" id="3.30.70.100">
    <property type="match status" value="1"/>
</dbReference>
<accession>A0A8E2E1R9</accession>
<dbReference type="OrthoDB" id="4520428at2759"/>
<sequence length="223" mass="25249">MTSTVVIGHLTTAGKEARQKVCSGSSISKYSREQEPGVTRYAVSIPRDPQDEKSVYVIEEYANQETLDAHIWSFAVIHMMKLLLSDGSVFGEAPDVYTMEPVFSFSRPEILKASDPYIVVASLDYEEGTRAKAFDGWKRIVSESQKNEPGTLGYTILKDKDHENTIWTVEVYETEKYLRDVHAKSTVVTDDKTKYSDIKTNLDFAFLKIVAGYLHKEKQLSNM</sequence>
<reference evidence="2 3" key="1">
    <citation type="journal article" date="2016" name="Nat. Commun.">
        <title>Ectomycorrhizal ecology is imprinted in the genome of the dominant symbiotic fungus Cenococcum geophilum.</title>
        <authorList>
            <consortium name="DOE Joint Genome Institute"/>
            <person name="Peter M."/>
            <person name="Kohler A."/>
            <person name="Ohm R.A."/>
            <person name="Kuo A."/>
            <person name="Krutzmann J."/>
            <person name="Morin E."/>
            <person name="Arend M."/>
            <person name="Barry K.W."/>
            <person name="Binder M."/>
            <person name="Choi C."/>
            <person name="Clum A."/>
            <person name="Copeland A."/>
            <person name="Grisel N."/>
            <person name="Haridas S."/>
            <person name="Kipfer T."/>
            <person name="LaButti K."/>
            <person name="Lindquist E."/>
            <person name="Lipzen A."/>
            <person name="Maire R."/>
            <person name="Meier B."/>
            <person name="Mihaltcheva S."/>
            <person name="Molinier V."/>
            <person name="Murat C."/>
            <person name="Poggeler S."/>
            <person name="Quandt C.A."/>
            <person name="Sperisen C."/>
            <person name="Tritt A."/>
            <person name="Tisserant E."/>
            <person name="Crous P.W."/>
            <person name="Henrissat B."/>
            <person name="Nehls U."/>
            <person name="Egli S."/>
            <person name="Spatafora J.W."/>
            <person name="Grigoriev I.V."/>
            <person name="Martin F.M."/>
        </authorList>
    </citation>
    <scope>NUCLEOTIDE SEQUENCE [LARGE SCALE GENOMIC DNA]</scope>
    <source>
        <strain evidence="2 3">CBS 459.81</strain>
    </source>
</reference>
<proteinExistence type="predicted"/>
<protein>
    <recommendedName>
        <fullName evidence="1">ABM domain-containing protein</fullName>
    </recommendedName>
</protein>
<feature type="domain" description="ABM" evidence="1">
    <location>
        <begin position="29"/>
        <end position="70"/>
    </location>
</feature>
<name>A0A8E2E1R9_9PEZI</name>
<feature type="domain" description="ABM" evidence="1">
    <location>
        <begin position="116"/>
        <end position="176"/>
    </location>
</feature>